<feature type="region of interest" description="Disordered" evidence="14">
    <location>
        <begin position="1"/>
        <end position="114"/>
    </location>
</feature>
<evidence type="ECO:0000256" key="7">
    <source>
        <dbReference type="ARBA" id="ARBA00022679"/>
    </source>
</evidence>
<dbReference type="Pfam" id="PF00535">
    <property type="entry name" value="Glycos_transf_2"/>
    <property type="match status" value="1"/>
</dbReference>
<dbReference type="PANTHER" id="PTHR10859:SF91">
    <property type="entry name" value="DOLICHYL-PHOSPHATE BETA-GLUCOSYLTRANSFERASE"/>
    <property type="match status" value="1"/>
</dbReference>
<keyword evidence="10" id="KW-0735">Signal-anchor</keyword>
<evidence type="ECO:0000313" key="19">
    <source>
        <dbReference type="Proteomes" id="UP000001549"/>
    </source>
</evidence>
<dbReference type="GO" id="GO:0000271">
    <property type="term" value="P:polysaccharide biosynthetic process"/>
    <property type="evidence" value="ECO:0007669"/>
    <property type="project" value="InterPro"/>
</dbReference>
<dbReference type="HOGENOM" id="CLU_033536_3_0_11"/>
<evidence type="ECO:0000256" key="9">
    <source>
        <dbReference type="ARBA" id="ARBA00022824"/>
    </source>
</evidence>
<evidence type="ECO:0000256" key="11">
    <source>
        <dbReference type="ARBA" id="ARBA00022989"/>
    </source>
</evidence>
<keyword evidence="8 15" id="KW-0812">Transmembrane</keyword>
<evidence type="ECO:0000259" key="17">
    <source>
        <dbReference type="Pfam" id="PF04138"/>
    </source>
</evidence>
<evidence type="ECO:0000256" key="4">
    <source>
        <dbReference type="ARBA" id="ARBA00006739"/>
    </source>
</evidence>
<keyword evidence="6" id="KW-0328">Glycosyltransferase</keyword>
<evidence type="ECO:0000256" key="13">
    <source>
        <dbReference type="ARBA" id="ARBA00045097"/>
    </source>
</evidence>
<feature type="compositionally biased region" description="Low complexity" evidence="14">
    <location>
        <begin position="34"/>
        <end position="46"/>
    </location>
</feature>
<dbReference type="CDD" id="cd04188">
    <property type="entry name" value="DPG_synthase"/>
    <property type="match status" value="1"/>
</dbReference>
<evidence type="ECO:0000256" key="1">
    <source>
        <dbReference type="ARBA" id="ARBA00004141"/>
    </source>
</evidence>
<comment type="subcellular location">
    <subcellularLocation>
        <location evidence="2">Endoplasmic reticulum membrane</location>
        <topology evidence="2">Single-pass membrane protein</topology>
    </subcellularLocation>
    <subcellularLocation>
        <location evidence="1">Membrane</location>
        <topology evidence="1">Multi-pass membrane protein</topology>
    </subcellularLocation>
</comment>
<dbReference type="EC" id="2.4.1.117" evidence="5"/>
<keyword evidence="12 15" id="KW-0472">Membrane</keyword>
<evidence type="ECO:0000256" key="12">
    <source>
        <dbReference type="ARBA" id="ARBA00023136"/>
    </source>
</evidence>
<keyword evidence="7 18" id="KW-0808">Transferase</keyword>
<dbReference type="InterPro" id="IPR007267">
    <property type="entry name" value="GtrA_DPMS_TM"/>
</dbReference>
<evidence type="ECO:0000313" key="18">
    <source>
        <dbReference type="EMBL" id="AEH11700.1"/>
    </source>
</evidence>
<feature type="transmembrane region" description="Helical" evidence="15">
    <location>
        <begin position="444"/>
        <end position="466"/>
    </location>
</feature>
<dbReference type="eggNOG" id="COG1215">
    <property type="taxonomic scope" value="Bacteria"/>
</dbReference>
<dbReference type="InterPro" id="IPR029044">
    <property type="entry name" value="Nucleotide-diphossugar_trans"/>
</dbReference>
<feature type="domain" description="GtrA/DPMS transmembrane" evidence="17">
    <location>
        <begin position="379"/>
        <end position="498"/>
    </location>
</feature>
<keyword evidence="9" id="KW-0256">Endoplasmic reticulum</keyword>
<keyword evidence="11 15" id="KW-1133">Transmembrane helix</keyword>
<dbReference type="Pfam" id="PF04138">
    <property type="entry name" value="GtrA_DPMS_TM"/>
    <property type="match status" value="1"/>
</dbReference>
<sequence length="518" mass="55171">MRGDGLEVPATGAPSAGPEPTGSACARVTPPVPAGGVPAGAAPTGVHLESGPDAPGSTGVLAEARPDGSRTIPSQASSGADGWGPAAARGTVAPQPCGTPPTRWRQQPYGTPPARWRQQPLVEVVVPVYNEQEALDGSIRRLHDYLTRRFPFGWRITIADNASTDATPVVARRLAGELDRVRVARLEAKGRGRALRAAWSSSDADVVAYMDVDLSSGLEAFLPLVAPLLSGHSDVAIGSRLVRGSRVVRGSKREIISRCYNSMLRVAFHTSFRDAQCGFKAVRADVARALLPAVENDHWFFDTELLLLAERNGLRIHEVPVDWTDDPDSRVDVVATAMEDIRGMIRVARRIIAGRAGVDLPPQVRAARLPRDMGRQLGTFAAIGVCSTLAYVVAYALLREGGASSFAANFIALLGTAVGNTWANRRLTFGQVGSEEALRQFAESGVVFVLGLAVSSAGLGLLHALWSSSGVLVEIVTVLLSGVLATVVRFVLMRAWVFHPARSPRPRDTSTGRHLHRG</sequence>
<evidence type="ECO:0000256" key="14">
    <source>
        <dbReference type="SAM" id="MobiDB-lite"/>
    </source>
</evidence>
<dbReference type="GO" id="GO:0006487">
    <property type="term" value="P:protein N-linked glycosylation"/>
    <property type="evidence" value="ECO:0007669"/>
    <property type="project" value="TreeGrafter"/>
</dbReference>
<comment type="catalytic activity">
    <reaction evidence="13">
        <text>a di-trans,poly-cis-dolichyl phosphate + UDP-alpha-D-glucose = a di-trans,poly-cis-dolichyl beta-D-glucosyl phosphate + UDP</text>
        <dbReference type="Rhea" id="RHEA:15401"/>
        <dbReference type="Rhea" id="RHEA-COMP:19498"/>
        <dbReference type="Rhea" id="RHEA-COMP:19502"/>
        <dbReference type="ChEBI" id="CHEBI:57525"/>
        <dbReference type="ChEBI" id="CHEBI:57683"/>
        <dbReference type="ChEBI" id="CHEBI:58223"/>
        <dbReference type="ChEBI" id="CHEBI:58885"/>
        <dbReference type="EC" id="2.4.1.117"/>
    </reaction>
    <physiologicalReaction direction="left-to-right" evidence="13">
        <dbReference type="Rhea" id="RHEA:15402"/>
    </physiologicalReaction>
</comment>
<comment type="pathway">
    <text evidence="3">Protein modification; protein glycosylation.</text>
</comment>
<feature type="transmembrane region" description="Helical" evidence="15">
    <location>
        <begin position="377"/>
        <end position="398"/>
    </location>
</feature>
<dbReference type="InterPro" id="IPR001173">
    <property type="entry name" value="Glyco_trans_2-like"/>
</dbReference>
<dbReference type="KEGG" id="fsy:FsymDg_4451"/>
<organism evidence="18 19">
    <name type="scientific">Candidatus Protofrankia datiscae</name>
    <dbReference type="NCBI Taxonomy" id="2716812"/>
    <lineage>
        <taxon>Bacteria</taxon>
        <taxon>Bacillati</taxon>
        <taxon>Actinomycetota</taxon>
        <taxon>Actinomycetes</taxon>
        <taxon>Frankiales</taxon>
        <taxon>Frankiaceae</taxon>
        <taxon>Protofrankia</taxon>
    </lineage>
</organism>
<evidence type="ECO:0000256" key="15">
    <source>
        <dbReference type="SAM" id="Phobius"/>
    </source>
</evidence>
<dbReference type="SUPFAM" id="SSF53448">
    <property type="entry name" value="Nucleotide-diphospho-sugar transferases"/>
    <property type="match status" value="1"/>
</dbReference>
<gene>
    <name evidence="18" type="ordered locus">FsymDg_4451</name>
</gene>
<protein>
    <recommendedName>
        <fullName evidence="5">dolichyl-phosphate beta-glucosyltransferase</fullName>
        <ecNumber evidence="5">2.4.1.117</ecNumber>
    </recommendedName>
</protein>
<comment type="similarity">
    <text evidence="4">Belongs to the glycosyltransferase 2 family.</text>
</comment>
<dbReference type="Gene3D" id="3.90.550.10">
    <property type="entry name" value="Spore Coat Polysaccharide Biosynthesis Protein SpsA, Chain A"/>
    <property type="match status" value="1"/>
</dbReference>
<dbReference type="Proteomes" id="UP000001549">
    <property type="component" value="Chromosome"/>
</dbReference>
<dbReference type="GO" id="GO:0004581">
    <property type="term" value="F:dolichyl-phosphate beta-glucosyltransferase activity"/>
    <property type="evidence" value="ECO:0007669"/>
    <property type="project" value="UniProtKB-EC"/>
</dbReference>
<dbReference type="AlphaFoldDB" id="F8B003"/>
<evidence type="ECO:0000256" key="6">
    <source>
        <dbReference type="ARBA" id="ARBA00022676"/>
    </source>
</evidence>
<evidence type="ECO:0000256" key="10">
    <source>
        <dbReference type="ARBA" id="ARBA00022968"/>
    </source>
</evidence>
<proteinExistence type="inferred from homology"/>
<evidence type="ECO:0000256" key="2">
    <source>
        <dbReference type="ARBA" id="ARBA00004389"/>
    </source>
</evidence>
<name>F8B003_9ACTN</name>
<feature type="domain" description="Glycosyltransferase 2-like" evidence="16">
    <location>
        <begin position="124"/>
        <end position="289"/>
    </location>
</feature>
<dbReference type="EMBL" id="CP002801">
    <property type="protein sequence ID" value="AEH11700.1"/>
    <property type="molecule type" value="Genomic_DNA"/>
</dbReference>
<dbReference type="STRING" id="656024.FsymDg_4451"/>
<dbReference type="GO" id="GO:0016020">
    <property type="term" value="C:membrane"/>
    <property type="evidence" value="ECO:0007669"/>
    <property type="project" value="UniProtKB-SubCell"/>
</dbReference>
<keyword evidence="19" id="KW-1185">Reference proteome</keyword>
<evidence type="ECO:0000259" key="16">
    <source>
        <dbReference type="Pfam" id="PF00535"/>
    </source>
</evidence>
<dbReference type="RefSeq" id="WP_013875545.1">
    <property type="nucleotide sequence ID" value="NC_015656.1"/>
</dbReference>
<dbReference type="PANTHER" id="PTHR10859">
    <property type="entry name" value="GLYCOSYL TRANSFERASE"/>
    <property type="match status" value="1"/>
</dbReference>
<dbReference type="eggNOG" id="COG2246">
    <property type="taxonomic scope" value="Bacteria"/>
</dbReference>
<evidence type="ECO:0000256" key="3">
    <source>
        <dbReference type="ARBA" id="ARBA00004922"/>
    </source>
</evidence>
<feature type="transmembrane region" description="Helical" evidence="15">
    <location>
        <begin position="472"/>
        <end position="492"/>
    </location>
</feature>
<reference evidence="18 19" key="1">
    <citation type="submission" date="2011-05" db="EMBL/GenBank/DDBJ databases">
        <title>Complete sequence of chromosome of Frankia symbiont of Datisca glomerata.</title>
        <authorList>
            <consortium name="US DOE Joint Genome Institute"/>
            <person name="Lucas S."/>
            <person name="Han J."/>
            <person name="Lapidus A."/>
            <person name="Cheng J.-F."/>
            <person name="Goodwin L."/>
            <person name="Pitluck S."/>
            <person name="Peters L."/>
            <person name="Mikhailova N."/>
            <person name="Chertkov O."/>
            <person name="Teshima H."/>
            <person name="Han C."/>
            <person name="Tapia R."/>
            <person name="Land M."/>
            <person name="Hauser L."/>
            <person name="Kyrpides N."/>
            <person name="Ivanova N."/>
            <person name="Pagani I."/>
            <person name="Berry A."/>
            <person name="Pawlowski K."/>
            <person name="Persson T."/>
            <person name="Vanden Heuvel B."/>
            <person name="Benson D."/>
            <person name="Woyke T."/>
        </authorList>
    </citation>
    <scope>NUCLEOTIDE SEQUENCE [LARGE SCALE GENOMIC DNA]</scope>
    <source>
        <strain evidence="19">4085684</strain>
    </source>
</reference>
<accession>F8B003</accession>
<evidence type="ECO:0000256" key="5">
    <source>
        <dbReference type="ARBA" id="ARBA00012583"/>
    </source>
</evidence>
<dbReference type="InterPro" id="IPR035518">
    <property type="entry name" value="DPG_synthase"/>
</dbReference>
<evidence type="ECO:0000256" key="8">
    <source>
        <dbReference type="ARBA" id="ARBA00022692"/>
    </source>
</evidence>